<proteinExistence type="inferred from homology"/>
<keyword evidence="12 19" id="KW-1015">Disulfide bond</keyword>
<evidence type="ECO:0000256" key="3">
    <source>
        <dbReference type="ARBA" id="ARBA00012313"/>
    </source>
</evidence>
<dbReference type="InterPro" id="IPR040911">
    <property type="entry name" value="Exostosin_GT47"/>
</dbReference>
<feature type="binding site" evidence="17">
    <location>
        <position position="186"/>
    </location>
    <ligand>
        <name>Ca(2+)</name>
        <dbReference type="ChEBI" id="CHEBI:29108"/>
        <label>2</label>
    </ligand>
</feature>
<dbReference type="Pfam" id="PF00141">
    <property type="entry name" value="peroxidase"/>
    <property type="match status" value="1"/>
</dbReference>
<evidence type="ECO:0000256" key="5">
    <source>
        <dbReference type="ARBA" id="ARBA00022559"/>
    </source>
</evidence>
<dbReference type="PROSITE" id="PS50873">
    <property type="entry name" value="PEROXIDASE_4"/>
    <property type="match status" value="1"/>
</dbReference>
<keyword evidence="6" id="KW-0349">Heme</keyword>
<organism evidence="21 22">
    <name type="scientific">Anisodus acutangulus</name>
    <dbReference type="NCBI Taxonomy" id="402998"/>
    <lineage>
        <taxon>Eukaryota</taxon>
        <taxon>Viridiplantae</taxon>
        <taxon>Streptophyta</taxon>
        <taxon>Embryophyta</taxon>
        <taxon>Tracheophyta</taxon>
        <taxon>Spermatophyta</taxon>
        <taxon>Magnoliopsida</taxon>
        <taxon>eudicotyledons</taxon>
        <taxon>Gunneridae</taxon>
        <taxon>Pentapetalae</taxon>
        <taxon>asterids</taxon>
        <taxon>lamiids</taxon>
        <taxon>Solanales</taxon>
        <taxon>Solanaceae</taxon>
        <taxon>Solanoideae</taxon>
        <taxon>Hyoscyameae</taxon>
        <taxon>Anisodus</taxon>
    </lineage>
</organism>
<dbReference type="SUPFAM" id="SSF48113">
    <property type="entry name" value="Heme-dependent peroxidases"/>
    <property type="match status" value="1"/>
</dbReference>
<feature type="binding site" evidence="17">
    <location>
        <position position="21"/>
    </location>
    <ligand>
        <name>Ca(2+)</name>
        <dbReference type="ChEBI" id="CHEBI:29108"/>
        <label>1</label>
    </ligand>
</feature>
<evidence type="ECO:0000313" key="22">
    <source>
        <dbReference type="Proteomes" id="UP001152561"/>
    </source>
</evidence>
<keyword evidence="7 17" id="KW-0479">Metal-binding</keyword>
<comment type="similarity">
    <text evidence="2">Belongs to the peroxidase family. Ascorbate peroxidase subfamily.</text>
</comment>
<reference evidence="22" key="1">
    <citation type="journal article" date="2023" name="Proc. Natl. Acad. Sci. U.S.A.">
        <title>Genomic and structural basis for evolution of tropane alkaloid biosynthesis.</title>
        <authorList>
            <person name="Wanga Y.-J."/>
            <person name="Taina T."/>
            <person name="Yua J.-Y."/>
            <person name="Lia J."/>
            <person name="Xua B."/>
            <person name="Chenc J."/>
            <person name="D'Auriad J.C."/>
            <person name="Huanga J.-P."/>
            <person name="Huanga S.-X."/>
        </authorList>
    </citation>
    <scope>NUCLEOTIDE SEQUENCE [LARGE SCALE GENOMIC DNA]</scope>
    <source>
        <strain evidence="22">cv. KIB-2019</strain>
    </source>
</reference>
<feature type="binding site" evidence="17">
    <location>
        <position position="194"/>
    </location>
    <ligand>
        <name>Ca(2+)</name>
        <dbReference type="ChEBI" id="CHEBI:29108"/>
        <label>2</label>
    </ligand>
</feature>
<dbReference type="InterPro" id="IPR000823">
    <property type="entry name" value="Peroxidase_pln"/>
</dbReference>
<dbReference type="InterPro" id="IPR019793">
    <property type="entry name" value="Peroxidases_heam-ligand_BS"/>
</dbReference>
<dbReference type="FunFam" id="1.10.420.10:FF:000010">
    <property type="entry name" value="Peroxidase"/>
    <property type="match status" value="1"/>
</dbReference>
<evidence type="ECO:0000256" key="10">
    <source>
        <dbReference type="ARBA" id="ARBA00023002"/>
    </source>
</evidence>
<dbReference type="InterPro" id="IPR033905">
    <property type="entry name" value="Secretory_peroxidase"/>
</dbReference>
<gene>
    <name evidence="21" type="ORF">K7X08_002373</name>
</gene>
<evidence type="ECO:0000256" key="16">
    <source>
        <dbReference type="PIRSR" id="PIRSR600823-2"/>
    </source>
</evidence>
<evidence type="ECO:0000256" key="7">
    <source>
        <dbReference type="ARBA" id="ARBA00022723"/>
    </source>
</evidence>
<dbReference type="EMBL" id="JAJAGQ010000015">
    <property type="protein sequence ID" value="KAJ8541557.1"/>
    <property type="molecule type" value="Genomic_DNA"/>
</dbReference>
<comment type="caution">
    <text evidence="21">The sequence shown here is derived from an EMBL/GenBank/DDBJ whole genome shotgun (WGS) entry which is preliminary data.</text>
</comment>
<evidence type="ECO:0000256" key="13">
    <source>
        <dbReference type="ARBA" id="ARBA00023180"/>
    </source>
</evidence>
<dbReference type="GO" id="GO:0046872">
    <property type="term" value="F:metal ion binding"/>
    <property type="evidence" value="ECO:0007669"/>
    <property type="project" value="UniProtKB-KW"/>
</dbReference>
<dbReference type="InterPro" id="IPR002016">
    <property type="entry name" value="Haem_peroxidase"/>
</dbReference>
<evidence type="ECO:0000256" key="4">
    <source>
        <dbReference type="ARBA" id="ARBA00022525"/>
    </source>
</evidence>
<name>A0A9Q1LST1_9SOLA</name>
<evidence type="ECO:0000256" key="11">
    <source>
        <dbReference type="ARBA" id="ARBA00023004"/>
    </source>
</evidence>
<dbReference type="GO" id="GO:0042744">
    <property type="term" value="P:hydrogen peroxide catabolic process"/>
    <property type="evidence" value="ECO:0007669"/>
    <property type="project" value="UniProtKB-KW"/>
</dbReference>
<dbReference type="CDD" id="cd00693">
    <property type="entry name" value="secretory_peroxidase"/>
    <property type="match status" value="1"/>
</dbReference>
<evidence type="ECO:0000256" key="12">
    <source>
        <dbReference type="ARBA" id="ARBA00023157"/>
    </source>
</evidence>
<keyword evidence="11 17" id="KW-0408">Iron</keyword>
<feature type="binding site" evidence="17">
    <location>
        <position position="135"/>
    </location>
    <ligand>
        <name>Ca(2+)</name>
        <dbReference type="ChEBI" id="CHEBI:29108"/>
        <label>2</label>
    </ligand>
</feature>
<evidence type="ECO:0000259" key="20">
    <source>
        <dbReference type="PROSITE" id="PS50873"/>
    </source>
</evidence>
<dbReference type="EC" id="1.11.1.7" evidence="3"/>
<dbReference type="AlphaFoldDB" id="A0A9Q1LST1"/>
<protein>
    <recommendedName>
        <fullName evidence="3">peroxidase</fullName>
        <ecNumber evidence="3">1.11.1.7</ecNumber>
    </recommendedName>
</protein>
<keyword evidence="4" id="KW-0964">Secreted</keyword>
<dbReference type="PANTHER" id="PTHR31235">
    <property type="entry name" value="PEROXIDASE 25-RELATED"/>
    <property type="match status" value="1"/>
</dbReference>
<evidence type="ECO:0000256" key="9">
    <source>
        <dbReference type="ARBA" id="ARBA00022837"/>
    </source>
</evidence>
<feature type="site" description="Transition state stabilizer" evidence="18">
    <location>
        <position position="7"/>
    </location>
</feature>
<feature type="domain" description="Plant heme peroxidase family profile" evidence="20">
    <location>
        <begin position="1"/>
        <end position="272"/>
    </location>
</feature>
<feature type="binding site" evidence="17">
    <location>
        <position position="12"/>
    </location>
    <ligand>
        <name>Ca(2+)</name>
        <dbReference type="ChEBI" id="CHEBI:29108"/>
        <label>1</label>
    </ligand>
</feature>
<dbReference type="PROSITE" id="PS00435">
    <property type="entry name" value="PEROXIDASE_1"/>
    <property type="match status" value="1"/>
</dbReference>
<feature type="disulfide bond" evidence="19">
    <location>
        <begin position="13"/>
        <end position="18"/>
    </location>
</feature>
<dbReference type="GO" id="GO:0020037">
    <property type="term" value="F:heme binding"/>
    <property type="evidence" value="ECO:0007669"/>
    <property type="project" value="InterPro"/>
</dbReference>
<dbReference type="Gene3D" id="1.10.420.10">
    <property type="entry name" value="Peroxidase, domain 2"/>
    <property type="match status" value="1"/>
</dbReference>
<comment type="cofactor">
    <cofactor evidence="17">
        <name>Ca(2+)</name>
        <dbReference type="ChEBI" id="CHEBI:29108"/>
    </cofactor>
    <text evidence="17">Binds 2 calcium ions per subunit.</text>
</comment>
<dbReference type="InterPro" id="IPR010255">
    <property type="entry name" value="Haem_peroxidase_sf"/>
</dbReference>
<dbReference type="PRINTS" id="PR00461">
    <property type="entry name" value="PLPEROXIDASE"/>
</dbReference>
<dbReference type="OrthoDB" id="1924787at2759"/>
<evidence type="ECO:0000256" key="2">
    <source>
        <dbReference type="ARBA" id="ARBA00006873"/>
    </source>
</evidence>
<comment type="catalytic activity">
    <reaction evidence="1">
        <text>2 a phenolic donor + H2O2 = 2 a phenolic radical donor + 2 H2O</text>
        <dbReference type="Rhea" id="RHEA:56136"/>
        <dbReference type="ChEBI" id="CHEBI:15377"/>
        <dbReference type="ChEBI" id="CHEBI:16240"/>
        <dbReference type="ChEBI" id="CHEBI:139520"/>
        <dbReference type="ChEBI" id="CHEBI:139521"/>
        <dbReference type="EC" id="1.11.1.7"/>
    </reaction>
</comment>
<evidence type="ECO:0000256" key="14">
    <source>
        <dbReference type="ARBA" id="ARBA00023324"/>
    </source>
</evidence>
<keyword evidence="14" id="KW-0376">Hydrogen peroxide</keyword>
<sequence length="697" mass="78507">MPAMLLRLHFHDCFAQGCDGSILIDNGNQAEKNAFGHEGLEGFAEIQKAKTQLEAQCPGVVSCADIVALAARDAVVLAGGPFYEVETGRRDGRVSDVSFAAKMPDVDDSIDVLKGKFKTKGFTEKDLVILSGAHTIGTTACFFMPRRLYNFTGKLDADPSINPKFLPELKSKCPKNGNINVRISLDNGSERNFDDQILHNIKNGFAVIASDARLYGDEITRAVVDSYLQTQKSNSNSSSFGKDFGLAMVKLGRLDVKTGLLGEIRKMARELAVQHLLLPHHTVHEVTSHIFAESFSSKNDVVRFSDSSGSLFWPQRGYGTHLSLKIYVYDENEIDGLKHLLYGRDEKISSDSCVKGQWGTQVKIHRMLLQSRFRTKKKEEADLFFVPAYPKCVRVMGGLNDKEINQTYVKVLSQMPYFRLSGGRNHIFVFPSGAGAHLFKSWATYLNRSIILTPEGDRTDKRDTSAFNTWKDIIIPGNIDDGMTTHGSRTVEPLPLSKRKHLANYLGRAQGKAGRLRLIELSKQFPDKLECPELKFSGPDKLGRKEYFEHLRNAKFCLAPRGESSWTLRFYESLFVECVPVILSDQVELPFQNVIDYTQISIKWPSAHIGTGLLDYLKSIPDKDIEEMIAKGQKIRCLFAYTPESDSCSAFNAIMWELQRKVRQFHQSSETFWLHNRTIVNRNLVEFGKWKPPMPLP</sequence>
<feature type="binding site" evidence="17">
    <location>
        <position position="19"/>
    </location>
    <ligand>
        <name>Ca(2+)</name>
        <dbReference type="ChEBI" id="CHEBI:29108"/>
        <label>1</label>
    </ligand>
</feature>
<keyword evidence="22" id="KW-1185">Reference proteome</keyword>
<evidence type="ECO:0000256" key="18">
    <source>
        <dbReference type="PIRSR" id="PIRSR600823-4"/>
    </source>
</evidence>
<feature type="binding site" evidence="16">
    <location>
        <position position="104"/>
    </location>
    <ligand>
        <name>substrate</name>
    </ligand>
</feature>
<dbReference type="Proteomes" id="UP001152561">
    <property type="component" value="Unassembled WGS sequence"/>
</dbReference>
<evidence type="ECO:0000256" key="15">
    <source>
        <dbReference type="PIRSR" id="PIRSR600823-1"/>
    </source>
</evidence>
<comment type="cofactor">
    <cofactor evidence="17">
        <name>heme b</name>
        <dbReference type="ChEBI" id="CHEBI:60344"/>
    </cofactor>
    <text evidence="17">Binds 1 heme b (iron(II)-protoporphyrin IX) group per subunit.</text>
</comment>
<keyword evidence="9 17" id="KW-0106">Calcium</keyword>
<evidence type="ECO:0000256" key="1">
    <source>
        <dbReference type="ARBA" id="ARBA00000189"/>
    </source>
</evidence>
<feature type="binding site" evidence="17">
    <location>
        <position position="31"/>
    </location>
    <ligand>
        <name>Ca(2+)</name>
        <dbReference type="ChEBI" id="CHEBI:29108"/>
        <label>1</label>
    </ligand>
</feature>
<evidence type="ECO:0000256" key="8">
    <source>
        <dbReference type="ARBA" id="ARBA00022729"/>
    </source>
</evidence>
<dbReference type="GO" id="GO:0140825">
    <property type="term" value="F:lactoperoxidase activity"/>
    <property type="evidence" value="ECO:0007669"/>
    <property type="project" value="UniProtKB-EC"/>
</dbReference>
<accession>A0A9Q1LST1</accession>
<dbReference type="GO" id="GO:0006979">
    <property type="term" value="P:response to oxidative stress"/>
    <property type="evidence" value="ECO:0007669"/>
    <property type="project" value="InterPro"/>
</dbReference>
<feature type="binding site" description="axial binding residue" evidence="17">
    <location>
        <position position="134"/>
    </location>
    <ligand>
        <name>heme b</name>
        <dbReference type="ChEBI" id="CHEBI:60344"/>
    </ligand>
    <ligandPart>
        <name>Fe</name>
        <dbReference type="ChEBI" id="CHEBI:18248"/>
    </ligandPart>
</feature>
<feature type="binding site" evidence="17">
    <location>
        <position position="17"/>
    </location>
    <ligand>
        <name>Ca(2+)</name>
        <dbReference type="ChEBI" id="CHEBI:29108"/>
        <label>1</label>
    </ligand>
</feature>
<evidence type="ECO:0000256" key="17">
    <source>
        <dbReference type="PIRSR" id="PIRSR600823-3"/>
    </source>
</evidence>
<dbReference type="Pfam" id="PF03016">
    <property type="entry name" value="Exostosin_GT47"/>
    <property type="match status" value="1"/>
</dbReference>
<feature type="disulfide bond" evidence="19">
    <location>
        <begin position="141"/>
        <end position="173"/>
    </location>
</feature>
<evidence type="ECO:0000256" key="19">
    <source>
        <dbReference type="PIRSR" id="PIRSR600823-5"/>
    </source>
</evidence>
<dbReference type="PRINTS" id="PR00458">
    <property type="entry name" value="PEROXIDASE"/>
</dbReference>
<keyword evidence="10" id="KW-0560">Oxidoreductase</keyword>
<keyword evidence="13" id="KW-0325">Glycoprotein</keyword>
<feature type="active site" description="Proton acceptor" evidence="15">
    <location>
        <position position="11"/>
    </location>
</feature>
<dbReference type="Gene3D" id="1.10.520.10">
    <property type="match status" value="1"/>
</dbReference>
<evidence type="ECO:0000313" key="21">
    <source>
        <dbReference type="EMBL" id="KAJ8541557.1"/>
    </source>
</evidence>
<keyword evidence="5" id="KW-0575">Peroxidase</keyword>
<evidence type="ECO:0000256" key="6">
    <source>
        <dbReference type="ARBA" id="ARBA00022617"/>
    </source>
</evidence>
<keyword evidence="8" id="KW-0732">Signal</keyword>